<dbReference type="AlphaFoldDB" id="A0A226DAL6"/>
<evidence type="ECO:0000313" key="6">
    <source>
        <dbReference type="Proteomes" id="UP000198287"/>
    </source>
</evidence>
<name>A0A226DAL6_FOLCA</name>
<dbReference type="InterPro" id="IPR002110">
    <property type="entry name" value="Ankyrin_rpt"/>
</dbReference>
<dbReference type="Pfam" id="PF12796">
    <property type="entry name" value="Ank_2"/>
    <property type="match status" value="1"/>
</dbReference>
<dbReference type="InterPro" id="IPR036770">
    <property type="entry name" value="Ankyrin_rpt-contain_sf"/>
</dbReference>
<evidence type="ECO:0000256" key="1">
    <source>
        <dbReference type="ARBA" id="ARBA00022737"/>
    </source>
</evidence>
<evidence type="ECO:0000256" key="2">
    <source>
        <dbReference type="ARBA" id="ARBA00023043"/>
    </source>
</evidence>
<dbReference type="GO" id="GO:0043531">
    <property type="term" value="F:ADP binding"/>
    <property type="evidence" value="ECO:0007669"/>
    <property type="project" value="InterPro"/>
</dbReference>
<evidence type="ECO:0000313" key="5">
    <source>
        <dbReference type="EMBL" id="OXA42203.1"/>
    </source>
</evidence>
<dbReference type="InterPro" id="IPR027417">
    <property type="entry name" value="P-loop_NTPase"/>
</dbReference>
<keyword evidence="2 3" id="KW-0040">ANK repeat</keyword>
<dbReference type="PANTHER" id="PTHR24198:SF165">
    <property type="entry name" value="ANKYRIN REPEAT-CONTAINING PROTEIN-RELATED"/>
    <property type="match status" value="1"/>
</dbReference>
<keyword evidence="6" id="KW-1185">Reference proteome</keyword>
<gene>
    <name evidence="5" type="ORF">Fcan01_23229</name>
</gene>
<sequence length="888" mass="101164">MGVFRYLLSTCLYLRTYVTTIRRDIEKISKDSLLPLEAAQVLENAIEFLSRFSLITIRHVGNYSRKIGMDAEIHRLVQSTIRLIQVDKNREQKILDDLISCQDYPESLGGLTYVVVWSHAANHEGLIRNYVMEKGSFRNMVHFGFFTEKTGIKVTLIFCIERLNLEVFTELVDELVLDVNYLSSSSGIYQSNNLLFKAILSGNMDVAKYLVEKNISPFINGKYGKSVLHAIGTIWEEREEIISLAFQIVSVHPKLVYEKNTTGELAFMTAAKYGCPNILNFLLNNMEDAKAYINCTDKGGCTALMLAIQNCKQRPMLEVIEVLINYGANIHYVNTNNLWNAWHFATRPAFGCRNPFKIDFRPYFILTLLVNHDVDFKFSDENGDTFLHEFLVSNNLCEIFACQNGDGLTVVQLPEKLKIPENDCSEEEKSSISSDDEAYHKALVLKLNVVIEFIGRLKESALCQKIERKNTNIQQPTIIERKAFLPIAKPNENFTGRNQLIDDVVKSLTSRSKNSKGEIRFPLVNLYGPDGYGKTQIAQRIAEQCIQDDLFSDIVWIDAEKEFGIRHRVAMELEHQGIRNLQGNSGILLINKLYDLIVSKTLATLVVFDNMEGFENIQMYLPLNRNVDNMAILLTSVNEVTLPLGHGEIGTFQVDLLEDDEAKELVASTLNHSTDYTENEISFLVSESGRVPIILSIMAGTIAFAGSAYSITKFLHEIEAEKQSRHSKNPSTQENLNFKYQEIMYACVKIAIRKLKESPNKYASIALKFFEGCGYFNNICPFDFILKKVPAIIQDSERILEESPSPLEPKQMLKRAIKLLSKFSLVNYEADNDSSVEIHRLVKNIVGLIQQDEQRERDILDELIGCGDFSEYFDVWNAEMYLFFGHIR</sequence>
<dbReference type="Gene3D" id="1.25.40.20">
    <property type="entry name" value="Ankyrin repeat-containing domain"/>
    <property type="match status" value="2"/>
</dbReference>
<dbReference type="Proteomes" id="UP000198287">
    <property type="component" value="Unassembled WGS sequence"/>
</dbReference>
<dbReference type="EMBL" id="LNIX01000027">
    <property type="protein sequence ID" value="OXA42203.1"/>
    <property type="molecule type" value="Genomic_DNA"/>
</dbReference>
<dbReference type="PROSITE" id="PS50088">
    <property type="entry name" value="ANK_REPEAT"/>
    <property type="match status" value="1"/>
</dbReference>
<dbReference type="Gene3D" id="3.40.50.300">
    <property type="entry name" value="P-loop containing nucleotide triphosphate hydrolases"/>
    <property type="match status" value="1"/>
</dbReference>
<evidence type="ECO:0000256" key="3">
    <source>
        <dbReference type="PROSITE-ProRule" id="PRU00023"/>
    </source>
</evidence>
<dbReference type="STRING" id="158441.A0A226DAL6"/>
<dbReference type="InterPro" id="IPR002182">
    <property type="entry name" value="NB-ARC"/>
</dbReference>
<protein>
    <submittedName>
        <fullName evidence="5">E3 ubiquitin-protein ligase mind-bomb</fullName>
    </submittedName>
</protein>
<dbReference type="SMART" id="SM00248">
    <property type="entry name" value="ANK"/>
    <property type="match status" value="3"/>
</dbReference>
<dbReference type="SUPFAM" id="SSF48403">
    <property type="entry name" value="Ankyrin repeat"/>
    <property type="match status" value="1"/>
</dbReference>
<keyword evidence="1" id="KW-0677">Repeat</keyword>
<dbReference type="Pfam" id="PF00931">
    <property type="entry name" value="NB-ARC"/>
    <property type="match status" value="1"/>
</dbReference>
<reference evidence="5 6" key="1">
    <citation type="submission" date="2015-12" db="EMBL/GenBank/DDBJ databases">
        <title>The genome of Folsomia candida.</title>
        <authorList>
            <person name="Faddeeva A."/>
            <person name="Derks M.F."/>
            <person name="Anvar Y."/>
            <person name="Smit S."/>
            <person name="Van Straalen N."/>
            <person name="Roelofs D."/>
        </authorList>
    </citation>
    <scope>NUCLEOTIDE SEQUENCE [LARGE SCALE GENOMIC DNA]</scope>
    <source>
        <strain evidence="5 6">VU population</strain>
        <tissue evidence="5">Whole body</tissue>
    </source>
</reference>
<comment type="caution">
    <text evidence="5">The sequence shown here is derived from an EMBL/GenBank/DDBJ whole genome shotgun (WGS) entry which is preliminary data.</text>
</comment>
<dbReference type="PANTHER" id="PTHR24198">
    <property type="entry name" value="ANKYRIN REPEAT AND PROTEIN KINASE DOMAIN-CONTAINING PROTEIN"/>
    <property type="match status" value="1"/>
</dbReference>
<dbReference type="SUPFAM" id="SSF52540">
    <property type="entry name" value="P-loop containing nucleoside triphosphate hydrolases"/>
    <property type="match status" value="1"/>
</dbReference>
<proteinExistence type="predicted"/>
<accession>A0A226DAL6</accession>
<dbReference type="OrthoDB" id="496981at2759"/>
<feature type="domain" description="NB-ARC" evidence="4">
    <location>
        <begin position="500"/>
        <end position="673"/>
    </location>
</feature>
<feature type="repeat" description="ANK" evidence="3">
    <location>
        <begin position="299"/>
        <end position="335"/>
    </location>
</feature>
<evidence type="ECO:0000259" key="4">
    <source>
        <dbReference type="Pfam" id="PF00931"/>
    </source>
</evidence>
<organism evidence="5 6">
    <name type="scientific">Folsomia candida</name>
    <name type="common">Springtail</name>
    <dbReference type="NCBI Taxonomy" id="158441"/>
    <lineage>
        <taxon>Eukaryota</taxon>
        <taxon>Metazoa</taxon>
        <taxon>Ecdysozoa</taxon>
        <taxon>Arthropoda</taxon>
        <taxon>Hexapoda</taxon>
        <taxon>Collembola</taxon>
        <taxon>Entomobryomorpha</taxon>
        <taxon>Isotomoidea</taxon>
        <taxon>Isotomidae</taxon>
        <taxon>Proisotominae</taxon>
        <taxon>Folsomia</taxon>
    </lineage>
</organism>